<dbReference type="Proteomes" id="UP001054945">
    <property type="component" value="Unassembled WGS sequence"/>
</dbReference>
<proteinExistence type="predicted"/>
<evidence type="ECO:0000313" key="2">
    <source>
        <dbReference type="Proteomes" id="UP001054945"/>
    </source>
</evidence>
<keyword evidence="2" id="KW-1185">Reference proteome</keyword>
<name>A0AAV4RX30_CAEEX</name>
<evidence type="ECO:0000313" key="1">
    <source>
        <dbReference type="EMBL" id="GIY25942.1"/>
    </source>
</evidence>
<organism evidence="1 2">
    <name type="scientific">Caerostris extrusa</name>
    <name type="common">Bark spider</name>
    <name type="synonym">Caerostris bankana</name>
    <dbReference type="NCBI Taxonomy" id="172846"/>
    <lineage>
        <taxon>Eukaryota</taxon>
        <taxon>Metazoa</taxon>
        <taxon>Ecdysozoa</taxon>
        <taxon>Arthropoda</taxon>
        <taxon>Chelicerata</taxon>
        <taxon>Arachnida</taxon>
        <taxon>Araneae</taxon>
        <taxon>Araneomorphae</taxon>
        <taxon>Entelegynae</taxon>
        <taxon>Araneoidea</taxon>
        <taxon>Araneidae</taxon>
        <taxon>Caerostris</taxon>
    </lineage>
</organism>
<sequence length="93" mass="10653">MELGRLKKNGSISDIINTLDDMEEEQQLRDVSSEESRDLSPNFLHAEDAIEANKVDINKQKLIAVYSISSNTMNKEKARKDIQKRIYKSIGKK</sequence>
<comment type="caution">
    <text evidence="1">The sequence shown here is derived from an EMBL/GenBank/DDBJ whole genome shotgun (WGS) entry which is preliminary data.</text>
</comment>
<accession>A0AAV4RX30</accession>
<dbReference type="AlphaFoldDB" id="A0AAV4RX30"/>
<reference evidence="1 2" key="1">
    <citation type="submission" date="2021-06" db="EMBL/GenBank/DDBJ databases">
        <title>Caerostris extrusa draft genome.</title>
        <authorList>
            <person name="Kono N."/>
            <person name="Arakawa K."/>
        </authorList>
    </citation>
    <scope>NUCLEOTIDE SEQUENCE [LARGE SCALE GENOMIC DNA]</scope>
</reference>
<protein>
    <submittedName>
        <fullName evidence="1">Uncharacterized protein</fullName>
    </submittedName>
</protein>
<gene>
    <name evidence="1" type="ORF">CEXT_561701</name>
</gene>
<dbReference type="EMBL" id="BPLR01008606">
    <property type="protein sequence ID" value="GIY25942.1"/>
    <property type="molecule type" value="Genomic_DNA"/>
</dbReference>